<proteinExistence type="predicted"/>
<dbReference type="AlphaFoldDB" id="A0A9D4KDW9"/>
<organism evidence="1 2">
    <name type="scientific">Dreissena polymorpha</name>
    <name type="common">Zebra mussel</name>
    <name type="synonym">Mytilus polymorpha</name>
    <dbReference type="NCBI Taxonomy" id="45954"/>
    <lineage>
        <taxon>Eukaryota</taxon>
        <taxon>Metazoa</taxon>
        <taxon>Spiralia</taxon>
        <taxon>Lophotrochozoa</taxon>
        <taxon>Mollusca</taxon>
        <taxon>Bivalvia</taxon>
        <taxon>Autobranchia</taxon>
        <taxon>Heteroconchia</taxon>
        <taxon>Euheterodonta</taxon>
        <taxon>Imparidentia</taxon>
        <taxon>Neoheterodontei</taxon>
        <taxon>Myida</taxon>
        <taxon>Dreissenoidea</taxon>
        <taxon>Dreissenidae</taxon>
        <taxon>Dreissena</taxon>
    </lineage>
</organism>
<reference evidence="1" key="1">
    <citation type="journal article" date="2019" name="bioRxiv">
        <title>The Genome of the Zebra Mussel, Dreissena polymorpha: A Resource for Invasive Species Research.</title>
        <authorList>
            <person name="McCartney M.A."/>
            <person name="Auch B."/>
            <person name="Kono T."/>
            <person name="Mallez S."/>
            <person name="Zhang Y."/>
            <person name="Obille A."/>
            <person name="Becker A."/>
            <person name="Abrahante J.E."/>
            <person name="Garbe J."/>
            <person name="Badalamenti J.P."/>
            <person name="Herman A."/>
            <person name="Mangelson H."/>
            <person name="Liachko I."/>
            <person name="Sullivan S."/>
            <person name="Sone E.D."/>
            <person name="Koren S."/>
            <person name="Silverstein K.A.T."/>
            <person name="Beckman K.B."/>
            <person name="Gohl D.M."/>
        </authorList>
    </citation>
    <scope>NUCLEOTIDE SEQUENCE</scope>
    <source>
        <strain evidence="1">Duluth1</strain>
        <tissue evidence="1">Whole animal</tissue>
    </source>
</reference>
<evidence type="ECO:0000313" key="2">
    <source>
        <dbReference type="Proteomes" id="UP000828390"/>
    </source>
</evidence>
<evidence type="ECO:0000313" key="1">
    <source>
        <dbReference type="EMBL" id="KAH3837831.1"/>
    </source>
</evidence>
<dbReference type="EMBL" id="JAIWYP010000004">
    <property type="protein sequence ID" value="KAH3837831.1"/>
    <property type="molecule type" value="Genomic_DNA"/>
</dbReference>
<reference evidence="1" key="2">
    <citation type="submission" date="2020-11" db="EMBL/GenBank/DDBJ databases">
        <authorList>
            <person name="McCartney M.A."/>
            <person name="Auch B."/>
            <person name="Kono T."/>
            <person name="Mallez S."/>
            <person name="Becker A."/>
            <person name="Gohl D.M."/>
            <person name="Silverstein K.A.T."/>
            <person name="Koren S."/>
            <person name="Bechman K.B."/>
            <person name="Herman A."/>
            <person name="Abrahante J.E."/>
            <person name="Garbe J."/>
        </authorList>
    </citation>
    <scope>NUCLEOTIDE SEQUENCE</scope>
    <source>
        <strain evidence="1">Duluth1</strain>
        <tissue evidence="1">Whole animal</tissue>
    </source>
</reference>
<name>A0A9D4KDW9_DREPO</name>
<comment type="caution">
    <text evidence="1">The sequence shown here is derived from an EMBL/GenBank/DDBJ whole genome shotgun (WGS) entry which is preliminary data.</text>
</comment>
<protein>
    <submittedName>
        <fullName evidence="1">Uncharacterized protein</fullName>
    </submittedName>
</protein>
<accession>A0A9D4KDW9</accession>
<gene>
    <name evidence="1" type="ORF">DPMN_111233</name>
</gene>
<dbReference type="Proteomes" id="UP000828390">
    <property type="component" value="Unassembled WGS sequence"/>
</dbReference>
<keyword evidence="2" id="KW-1185">Reference proteome</keyword>
<sequence length="157" mass="17789">MTSIINEYQYKKAPNLNSIINIDSVIYFHLSHTRRVPSKAVKLRACYRFYLLILAGDIAQNPGPNAKLKHLCELLQQIIEPSSVPGYKFERRDRDSNGGGVASYIRNDIPSKRRKYLESDNFENIIYEAENITTSKICTGIHATASTQILRISLSGQ</sequence>